<organism evidence="1 2">
    <name type="scientific">Gordonia phage Horus</name>
    <dbReference type="NCBI Taxonomy" id="2301696"/>
    <lineage>
        <taxon>Viruses</taxon>
        <taxon>Duplodnaviria</taxon>
        <taxon>Heunggongvirae</taxon>
        <taxon>Uroviricota</taxon>
        <taxon>Caudoviricetes</taxon>
        <taxon>Langleyhallvirinae</taxon>
        <taxon>Horusvirus</taxon>
        <taxon>Horusvirus horus</taxon>
    </lineage>
</organism>
<gene>
    <name evidence="1" type="primary">91</name>
    <name evidence="1" type="ORF">SEA_HORUS_91</name>
</gene>
<dbReference type="EMBL" id="MH651176">
    <property type="protein sequence ID" value="AXQ63943.1"/>
    <property type="molecule type" value="Genomic_DNA"/>
</dbReference>
<dbReference type="RefSeq" id="YP_009808328.1">
    <property type="nucleotide sequence ID" value="NC_048039.1"/>
</dbReference>
<protein>
    <submittedName>
        <fullName evidence="1">RusA-like resolvase</fullName>
    </submittedName>
</protein>
<dbReference type="GO" id="GO:0006310">
    <property type="term" value="P:DNA recombination"/>
    <property type="evidence" value="ECO:0007669"/>
    <property type="project" value="InterPro"/>
</dbReference>
<dbReference type="SUPFAM" id="SSF103084">
    <property type="entry name" value="Holliday junction resolvase RusA"/>
    <property type="match status" value="1"/>
</dbReference>
<dbReference type="GO" id="GO:0000287">
    <property type="term" value="F:magnesium ion binding"/>
    <property type="evidence" value="ECO:0007669"/>
    <property type="project" value="InterPro"/>
</dbReference>
<dbReference type="KEGG" id="vg:54999229"/>
<sequence>MTYTLQLPYSTPPLNANQRLHWARKASITRQLRHDTQQLAQASKLPKGCGRVVVGLHYAPARNGRRDADNLVPTLKACCDGLVDYGLVPDDTPAFMEKRMPVIEAKESGGRLWLELHIEEAQ</sequence>
<keyword evidence="2" id="KW-1185">Reference proteome</keyword>
<dbReference type="Proteomes" id="UP000262321">
    <property type="component" value="Segment"/>
</dbReference>
<accession>A0A385DWU7</accession>
<dbReference type="Gene3D" id="3.30.1330.70">
    <property type="entry name" value="Holliday junction resolvase RusA"/>
    <property type="match status" value="1"/>
</dbReference>
<dbReference type="GO" id="GO:0006281">
    <property type="term" value="P:DNA repair"/>
    <property type="evidence" value="ECO:0007669"/>
    <property type="project" value="InterPro"/>
</dbReference>
<evidence type="ECO:0000313" key="1">
    <source>
        <dbReference type="EMBL" id="AXQ63943.1"/>
    </source>
</evidence>
<evidence type="ECO:0000313" key="2">
    <source>
        <dbReference type="Proteomes" id="UP000262321"/>
    </source>
</evidence>
<proteinExistence type="predicted"/>
<reference evidence="1 2" key="1">
    <citation type="submission" date="2018-07" db="EMBL/GenBank/DDBJ databases">
        <authorList>
            <person name="Said P."/>
            <person name="Hotaki K."/>
            <person name="Hall J.T."/>
            <person name="Leadon S.A."/>
            <person name="Fogarty M.P."/>
            <person name="Warner M.H."/>
            <person name="Garlena R.A."/>
            <person name="Russell D.A."/>
            <person name="Pope W.H."/>
            <person name="Jacobs-Sera D."/>
            <person name="Hatfull G.F."/>
        </authorList>
    </citation>
    <scope>NUCLEOTIDE SEQUENCE [LARGE SCALE GENOMIC DNA]</scope>
</reference>
<dbReference type="InterPro" id="IPR036614">
    <property type="entry name" value="RusA-like_sf"/>
</dbReference>
<name>A0A385DWU7_9CAUD</name>
<dbReference type="GeneID" id="54999229"/>